<evidence type="ECO:0000313" key="4">
    <source>
        <dbReference type="Proteomes" id="UP001500325"/>
    </source>
</evidence>
<feature type="region of interest" description="Disordered" evidence="1">
    <location>
        <begin position="402"/>
        <end position="428"/>
    </location>
</feature>
<evidence type="ECO:0000256" key="1">
    <source>
        <dbReference type="SAM" id="MobiDB-lite"/>
    </source>
</evidence>
<feature type="domain" description="Fatty acid desaturase" evidence="2">
    <location>
        <begin position="111"/>
        <end position="377"/>
    </location>
</feature>
<dbReference type="InterPro" id="IPR012171">
    <property type="entry name" value="Fatty_acid_desaturase"/>
</dbReference>
<name>A0ABP8VZ16_9PSEU</name>
<dbReference type="Pfam" id="PF00487">
    <property type="entry name" value="FA_desaturase"/>
    <property type="match status" value="1"/>
</dbReference>
<feature type="compositionally biased region" description="Polar residues" evidence="1">
    <location>
        <begin position="1"/>
        <end position="17"/>
    </location>
</feature>
<dbReference type="CDD" id="cd03506">
    <property type="entry name" value="Delta6-FADS-like"/>
    <property type="match status" value="1"/>
</dbReference>
<sequence>MSGNCPSEGHSSLTTPTELERHRMFRRDPQAPAETVREAVPAVVPEVVSAAAHLTDEQVEALGAELDAIREEVEASRGERDARYIHAVIRAQRGLEFGGRGLLLFSKFPPAWIAGTAALSVAKILENMELGHNILHGQWDWMRDPKIHSTTWDWDHVDPAEFWKRSHNYEHHTFTNIRGKDRDLGYTVMRIMPEEEWRPAHLLQPLTNVGLSLIFEYGIALYDIETDKIRSGEKTWAEAKPQIAATLRKIGKQAAKDYVLFPLLSGPSALSTLVANFTANTVRNVWSHAVIFCGHFPDGTETFEEERLEGETQGQWYIRQMLGSANLTGSKAMHLMTGNLSHQIEHHLFPDLPSNRYAEIAPKVRDICERYGLPYNAGPLPKQYAKVWRKIIRLAFPGGHERYGAPKPTPRSRIGRAVRRAAPARVAA</sequence>
<reference evidence="4" key="1">
    <citation type="journal article" date="2019" name="Int. J. Syst. Evol. Microbiol.">
        <title>The Global Catalogue of Microorganisms (GCM) 10K type strain sequencing project: providing services to taxonomists for standard genome sequencing and annotation.</title>
        <authorList>
            <consortium name="The Broad Institute Genomics Platform"/>
            <consortium name="The Broad Institute Genome Sequencing Center for Infectious Disease"/>
            <person name="Wu L."/>
            <person name="Ma J."/>
        </authorList>
    </citation>
    <scope>NUCLEOTIDE SEQUENCE [LARGE SCALE GENOMIC DNA]</scope>
    <source>
        <strain evidence="4">JCM 18055</strain>
    </source>
</reference>
<dbReference type="InterPro" id="IPR005804">
    <property type="entry name" value="FA_desaturase_dom"/>
</dbReference>
<protein>
    <submittedName>
        <fullName evidence="3">Acyl-CoA desaturase</fullName>
    </submittedName>
</protein>
<dbReference type="PANTHER" id="PTHR19353:SF19">
    <property type="entry name" value="DELTA(5) FATTY ACID DESATURASE C-RELATED"/>
    <property type="match status" value="1"/>
</dbReference>
<accession>A0ABP8VZ16</accession>
<comment type="caution">
    <text evidence="3">The sequence shown here is derived from an EMBL/GenBank/DDBJ whole genome shotgun (WGS) entry which is preliminary data.</text>
</comment>
<dbReference type="PANTHER" id="PTHR19353">
    <property type="entry name" value="FATTY ACID DESATURASE 2"/>
    <property type="match status" value="1"/>
</dbReference>
<dbReference type="EMBL" id="BAABIC010000001">
    <property type="protein sequence ID" value="GAA4674146.1"/>
    <property type="molecule type" value="Genomic_DNA"/>
</dbReference>
<evidence type="ECO:0000313" key="3">
    <source>
        <dbReference type="EMBL" id="GAA4674146.1"/>
    </source>
</evidence>
<dbReference type="Proteomes" id="UP001500325">
    <property type="component" value="Unassembled WGS sequence"/>
</dbReference>
<gene>
    <name evidence="3" type="ORF">GCM10023215_02120</name>
</gene>
<proteinExistence type="predicted"/>
<evidence type="ECO:0000259" key="2">
    <source>
        <dbReference type="Pfam" id="PF00487"/>
    </source>
</evidence>
<feature type="region of interest" description="Disordered" evidence="1">
    <location>
        <begin position="1"/>
        <end position="23"/>
    </location>
</feature>
<keyword evidence="4" id="KW-1185">Reference proteome</keyword>
<organism evidence="3 4">
    <name type="scientific">Pseudonocardia yuanmonensis</name>
    <dbReference type="NCBI Taxonomy" id="1095914"/>
    <lineage>
        <taxon>Bacteria</taxon>
        <taxon>Bacillati</taxon>
        <taxon>Actinomycetota</taxon>
        <taxon>Actinomycetes</taxon>
        <taxon>Pseudonocardiales</taxon>
        <taxon>Pseudonocardiaceae</taxon>
        <taxon>Pseudonocardia</taxon>
    </lineage>
</organism>